<dbReference type="PANTHER" id="PTHR47074">
    <property type="entry name" value="BNAC02G40300D PROTEIN"/>
    <property type="match status" value="1"/>
</dbReference>
<dbReference type="GO" id="GO:0003676">
    <property type="term" value="F:nucleic acid binding"/>
    <property type="evidence" value="ECO:0007669"/>
    <property type="project" value="InterPro"/>
</dbReference>
<dbReference type="InterPro" id="IPR012337">
    <property type="entry name" value="RNaseH-like_sf"/>
</dbReference>
<dbReference type="Proteomes" id="UP000242715">
    <property type="component" value="Unassembled WGS sequence"/>
</dbReference>
<dbReference type="OrthoDB" id="1430973at2759"/>
<organism evidence="2 3">
    <name type="scientific">Trifolium subterraneum</name>
    <name type="common">Subterranean clover</name>
    <dbReference type="NCBI Taxonomy" id="3900"/>
    <lineage>
        <taxon>Eukaryota</taxon>
        <taxon>Viridiplantae</taxon>
        <taxon>Streptophyta</taxon>
        <taxon>Embryophyta</taxon>
        <taxon>Tracheophyta</taxon>
        <taxon>Spermatophyta</taxon>
        <taxon>Magnoliopsida</taxon>
        <taxon>eudicotyledons</taxon>
        <taxon>Gunneridae</taxon>
        <taxon>Pentapetalae</taxon>
        <taxon>rosids</taxon>
        <taxon>fabids</taxon>
        <taxon>Fabales</taxon>
        <taxon>Fabaceae</taxon>
        <taxon>Papilionoideae</taxon>
        <taxon>50 kb inversion clade</taxon>
        <taxon>NPAAA clade</taxon>
        <taxon>Hologalegina</taxon>
        <taxon>IRL clade</taxon>
        <taxon>Trifolieae</taxon>
        <taxon>Trifolium</taxon>
    </lineage>
</organism>
<dbReference type="GO" id="GO:0004523">
    <property type="term" value="F:RNA-DNA hybrid ribonuclease activity"/>
    <property type="evidence" value="ECO:0007669"/>
    <property type="project" value="InterPro"/>
</dbReference>
<dbReference type="InterPro" id="IPR052929">
    <property type="entry name" value="RNase_H-like_EbsB-rel"/>
</dbReference>
<dbReference type="SUPFAM" id="SSF53098">
    <property type="entry name" value="Ribonuclease H-like"/>
    <property type="match status" value="1"/>
</dbReference>
<dbReference type="CDD" id="cd06222">
    <property type="entry name" value="RNase_H_like"/>
    <property type="match status" value="1"/>
</dbReference>
<evidence type="ECO:0000259" key="1">
    <source>
        <dbReference type="Pfam" id="PF13456"/>
    </source>
</evidence>
<dbReference type="InterPro" id="IPR002156">
    <property type="entry name" value="RNaseH_domain"/>
</dbReference>
<accession>A0A2Z6NV14</accession>
<dbReference type="Pfam" id="PF13456">
    <property type="entry name" value="RVT_3"/>
    <property type="match status" value="1"/>
</dbReference>
<feature type="domain" description="RNase H type-1" evidence="1">
    <location>
        <begin position="187"/>
        <end position="308"/>
    </location>
</feature>
<gene>
    <name evidence="2" type="ORF">TSUD_57280</name>
</gene>
<dbReference type="InterPro" id="IPR044730">
    <property type="entry name" value="RNase_H-like_dom_plant"/>
</dbReference>
<dbReference type="EMBL" id="DF973588">
    <property type="protein sequence ID" value="GAU35379.1"/>
    <property type="molecule type" value="Genomic_DNA"/>
</dbReference>
<dbReference type="Gene3D" id="3.30.420.10">
    <property type="entry name" value="Ribonuclease H-like superfamily/Ribonuclease H"/>
    <property type="match status" value="1"/>
</dbReference>
<name>A0A2Z6NV14_TRISU</name>
<protein>
    <recommendedName>
        <fullName evidence="1">RNase H type-1 domain-containing protein</fullName>
    </recommendedName>
</protein>
<keyword evidence="3" id="KW-1185">Reference proteome</keyword>
<reference evidence="3" key="1">
    <citation type="journal article" date="2017" name="Front. Plant Sci.">
        <title>Climate Clever Clovers: New Paradigm to Reduce the Environmental Footprint of Ruminants by Breeding Low Methanogenic Forages Utilizing Haplotype Variation.</title>
        <authorList>
            <person name="Kaur P."/>
            <person name="Appels R."/>
            <person name="Bayer P.E."/>
            <person name="Keeble-Gagnere G."/>
            <person name="Wang J."/>
            <person name="Hirakawa H."/>
            <person name="Shirasawa K."/>
            <person name="Vercoe P."/>
            <person name="Stefanova K."/>
            <person name="Durmic Z."/>
            <person name="Nichols P."/>
            <person name="Revell C."/>
            <person name="Isobe S.N."/>
            <person name="Edwards D."/>
            <person name="Erskine W."/>
        </authorList>
    </citation>
    <scope>NUCLEOTIDE SEQUENCE [LARGE SCALE GENOMIC DNA]</scope>
    <source>
        <strain evidence="3">cv. Daliak</strain>
    </source>
</reference>
<evidence type="ECO:0000313" key="3">
    <source>
        <dbReference type="Proteomes" id="UP000242715"/>
    </source>
</evidence>
<dbReference type="PANTHER" id="PTHR47074:SF48">
    <property type="entry name" value="POLYNUCLEOTIDYL TRANSFERASE, RIBONUCLEASE H-LIKE SUPERFAMILY PROTEIN"/>
    <property type="match status" value="1"/>
</dbReference>
<sequence length="323" mass="37104">MWGAKVWNSHKIQSFFSDTTTESILRTPVFEEVKEDQLVWQYENHGKYTVKFGHPQKPIIYFGEYVGVAYHPNESRSVWNEAGLRGVIEPRVQQLNNVHNAFFDICRNETFDVVGTVAMIAWCIWNNRNNCVWNGLKDTPKCVAMHVAHVMNEWRAVNIRQQLRQTEDNNTTGIQWQQPRSGWSKCNVDASCHYESGRTGWGWCFRNSHGAFIAACTNVSMHKFSTLEGEAMTLLEAIREASFRGWSNIVFESDSKIVVDALQTNHTGVSELSSIFMSIKSLLHCNSNFEIKFIKRQANMVAHTLARAVISWSSRKLFDYVPL</sequence>
<dbReference type="InterPro" id="IPR036397">
    <property type="entry name" value="RNaseH_sf"/>
</dbReference>
<dbReference type="AlphaFoldDB" id="A0A2Z6NV14"/>
<proteinExistence type="predicted"/>
<evidence type="ECO:0000313" key="2">
    <source>
        <dbReference type="EMBL" id="GAU35379.1"/>
    </source>
</evidence>